<evidence type="ECO:0000256" key="1">
    <source>
        <dbReference type="ARBA" id="ARBA00022729"/>
    </source>
</evidence>
<evidence type="ECO:0000259" key="4">
    <source>
        <dbReference type="PROSITE" id="PS50093"/>
    </source>
</evidence>
<dbReference type="PROSITE" id="PS50835">
    <property type="entry name" value="IG_LIKE"/>
    <property type="match status" value="1"/>
</dbReference>
<dbReference type="NCBIfam" id="TIGR04183">
    <property type="entry name" value="Por_Secre_tail"/>
    <property type="match status" value="1"/>
</dbReference>
<sequence length="1002" mass="109559">MKKILKFLFVLFSCYNLTAQDLKFIPSSEGYGINDVADDKALQPFFKDNLYIYCSTHKLTSTSPITKRGCIVRVDISNGEKYVFPDDVYLPAKNGYNAKKINNDIVFKFGNWLAKIDTKTNKLTIISNNVDVFDVFDHYVIYDADQSPYTTRIVDLNTNVSTELLSPNNKKLYRLGATYYYNGVLYFRSQHITLGVYYGIYKYVPSTKTITEIIGKNVVSGPEIYQNRDEITRVNDNIIFLMKDTDYKLKYYSVNLNTQSLNTSFTFDNKVVYDIAVNDLMVFNNTVYLTAGGKVYTSDGVSTPVESNYPTFINNGHADSNGDVLYFNNIAYLQLNTPEYGYEIWKYDGTLKDKELVKDITPGTESSFAINKNGFINNDRIIYTVNQGPLAYSFYVTDGTSEGTTCILNNFNYLSFTDLFFEGDIIYFYGDNGINRGLYSLNYKLGLPSPLNATINQTNIVCIGDNTGQASVTISGGNSPYTYEWSNGKTTASISGLTEGTYSCKITDANSTTLTKNFTITTETDTEKPTITGLPTITTNTTSNCTATNVILGTPTTSDNCSIASVTNNAPTAFPIGTTTVTWTVKDASNNIATATQIITVKDITKPTITAPPALTVTANSNGTASGVDLGTAITADNCSVASVTNDAPTTFPLGNTTVTWTVKDASGNIATATQIVSVKEAISIPIPNFSASTTAANINESINFKDNSTNTPTSWIWEITRTGSTPLISTLQNPTFTFVDAGIYTVKLTATNSSGSNTKTVTDMITVVIPLPSNNFTIESKGETCLNENNGAINITAKANYNYIANINGTNYALTNNSLTVANLAPGTYAIRITIPGQYFEQNFSVTIPKAATITGKSTISSRLASVEITEGTAPYTVFVNGKEQFETTSDTFSVTVNNGDFLEVKTAKACEGIYLKEIADAQASIVAHPNPTKGEFTIEVPVSLKNINIDLYTTDSKIISSETKSVTNGQIKFNIENQPAGVYYVKIYLNTPKYLKIIKK</sequence>
<feature type="domain" description="Ig-like" evidence="6">
    <location>
        <begin position="613"/>
        <end position="763"/>
    </location>
</feature>
<keyword evidence="8" id="KW-1185">Reference proteome</keyword>
<dbReference type="Pfam" id="PF02494">
    <property type="entry name" value="HYR"/>
    <property type="match status" value="2"/>
</dbReference>
<dbReference type="InterPro" id="IPR025667">
    <property type="entry name" value="SprB_repeat"/>
</dbReference>
<dbReference type="Gene3D" id="2.60.40.740">
    <property type="match status" value="1"/>
</dbReference>
<dbReference type="Proteomes" id="UP000316775">
    <property type="component" value="Unassembled WGS sequence"/>
</dbReference>
<dbReference type="InterPro" id="IPR013783">
    <property type="entry name" value="Ig-like_fold"/>
</dbReference>
<comment type="caution">
    <text evidence="7">The sequence shown here is derived from an EMBL/GenBank/DDBJ whole genome shotgun (WGS) entry which is preliminary data.</text>
</comment>
<evidence type="ECO:0000256" key="2">
    <source>
        <dbReference type="ARBA" id="ARBA00022737"/>
    </source>
</evidence>
<name>A0A4Y4ATN0_9FLAO</name>
<reference evidence="7 8" key="1">
    <citation type="submission" date="2019-06" db="EMBL/GenBank/DDBJ databases">
        <title>Whole genome shotgun sequence of Flavobacterium flevense NBRC 14960.</title>
        <authorList>
            <person name="Hosoyama A."/>
            <person name="Uohara A."/>
            <person name="Ohji S."/>
            <person name="Ichikawa N."/>
        </authorList>
    </citation>
    <scope>NUCLEOTIDE SEQUENCE [LARGE SCALE GENOMIC DNA]</scope>
    <source>
        <strain evidence="7 8">NBRC 14960</strain>
    </source>
</reference>
<dbReference type="RefSeq" id="WP_073242345.1">
    <property type="nucleotide sequence ID" value="NZ_BJNP01000009.1"/>
</dbReference>
<evidence type="ECO:0008006" key="9">
    <source>
        <dbReference type="Google" id="ProtNLM"/>
    </source>
</evidence>
<dbReference type="SUPFAM" id="SSF49299">
    <property type="entry name" value="PKD domain"/>
    <property type="match status" value="1"/>
</dbReference>
<gene>
    <name evidence="7" type="ORF">FFL01_11200</name>
</gene>
<dbReference type="AlphaFoldDB" id="A0A4Y4ATN0"/>
<dbReference type="Pfam" id="PF18962">
    <property type="entry name" value="Por_Secre_tail"/>
    <property type="match status" value="1"/>
</dbReference>
<evidence type="ECO:0000256" key="3">
    <source>
        <dbReference type="SAM" id="SignalP"/>
    </source>
</evidence>
<evidence type="ECO:0000259" key="6">
    <source>
        <dbReference type="PROSITE" id="PS50835"/>
    </source>
</evidence>
<feature type="chain" id="PRO_5023058729" description="HYR domain-containing protein" evidence="3">
    <location>
        <begin position="20"/>
        <end position="1002"/>
    </location>
</feature>
<dbReference type="EMBL" id="BJNP01000009">
    <property type="protein sequence ID" value="GEC71581.1"/>
    <property type="molecule type" value="Genomic_DNA"/>
</dbReference>
<dbReference type="STRING" id="983.SAMN05443543_102238"/>
<evidence type="ECO:0000313" key="7">
    <source>
        <dbReference type="EMBL" id="GEC71581.1"/>
    </source>
</evidence>
<dbReference type="InterPro" id="IPR007110">
    <property type="entry name" value="Ig-like_dom"/>
</dbReference>
<feature type="domain" description="PKD" evidence="4">
    <location>
        <begin position="686"/>
        <end position="768"/>
    </location>
</feature>
<dbReference type="SMART" id="SM00089">
    <property type="entry name" value="PKD"/>
    <property type="match status" value="1"/>
</dbReference>
<dbReference type="CDD" id="cd00146">
    <property type="entry name" value="PKD"/>
    <property type="match status" value="1"/>
</dbReference>
<dbReference type="PROSITE" id="PS50825">
    <property type="entry name" value="HYR"/>
    <property type="match status" value="1"/>
</dbReference>
<dbReference type="InterPro" id="IPR003410">
    <property type="entry name" value="HYR_dom"/>
</dbReference>
<dbReference type="PANTHER" id="PTHR24273:SF32">
    <property type="entry name" value="HYALIN"/>
    <property type="match status" value="1"/>
</dbReference>
<dbReference type="Gene3D" id="2.60.40.10">
    <property type="entry name" value="Immunoglobulins"/>
    <property type="match status" value="1"/>
</dbReference>
<organism evidence="7 8">
    <name type="scientific">Flavobacterium flevense</name>
    <dbReference type="NCBI Taxonomy" id="983"/>
    <lineage>
        <taxon>Bacteria</taxon>
        <taxon>Pseudomonadati</taxon>
        <taxon>Bacteroidota</taxon>
        <taxon>Flavobacteriia</taxon>
        <taxon>Flavobacteriales</taxon>
        <taxon>Flavobacteriaceae</taxon>
        <taxon>Flavobacterium</taxon>
    </lineage>
</organism>
<dbReference type="InterPro" id="IPR022409">
    <property type="entry name" value="PKD/Chitinase_dom"/>
</dbReference>
<feature type="domain" description="HYR" evidence="5">
    <location>
        <begin position="524"/>
        <end position="603"/>
    </location>
</feature>
<accession>A0A4Y4ATN0</accession>
<proteinExistence type="predicted"/>
<evidence type="ECO:0000313" key="8">
    <source>
        <dbReference type="Proteomes" id="UP000316775"/>
    </source>
</evidence>
<dbReference type="Pfam" id="PF18911">
    <property type="entry name" value="PKD_4"/>
    <property type="match status" value="1"/>
</dbReference>
<dbReference type="InterPro" id="IPR026444">
    <property type="entry name" value="Secre_tail"/>
</dbReference>
<dbReference type="InterPro" id="IPR000601">
    <property type="entry name" value="PKD_dom"/>
</dbReference>
<dbReference type="PROSITE" id="PS50093">
    <property type="entry name" value="PKD"/>
    <property type="match status" value="1"/>
</dbReference>
<dbReference type="InterPro" id="IPR035986">
    <property type="entry name" value="PKD_dom_sf"/>
</dbReference>
<keyword evidence="1 3" id="KW-0732">Signal</keyword>
<protein>
    <recommendedName>
        <fullName evidence="9">HYR domain-containing protein</fullName>
    </recommendedName>
</protein>
<evidence type="ECO:0000259" key="5">
    <source>
        <dbReference type="PROSITE" id="PS50825"/>
    </source>
</evidence>
<dbReference type="Pfam" id="PF13573">
    <property type="entry name" value="SprB"/>
    <property type="match status" value="1"/>
</dbReference>
<dbReference type="PANTHER" id="PTHR24273">
    <property type="entry name" value="FI04643P-RELATED"/>
    <property type="match status" value="1"/>
</dbReference>
<feature type="signal peptide" evidence="3">
    <location>
        <begin position="1"/>
        <end position="19"/>
    </location>
</feature>
<keyword evidence="2" id="KW-0677">Repeat</keyword>
<dbReference type="OrthoDB" id="1489153at2"/>